<feature type="signal peptide" evidence="2">
    <location>
        <begin position="1"/>
        <end position="20"/>
    </location>
</feature>
<comment type="caution">
    <text evidence="4">The sequence shown here is derived from an EMBL/GenBank/DDBJ whole genome shotgun (WGS) entry which is preliminary data.</text>
</comment>
<dbReference type="SMART" id="SM00062">
    <property type="entry name" value="PBPb"/>
    <property type="match status" value="1"/>
</dbReference>
<evidence type="ECO:0000256" key="2">
    <source>
        <dbReference type="SAM" id="SignalP"/>
    </source>
</evidence>
<gene>
    <name evidence="4" type="ORF">HNR59_001292</name>
</gene>
<reference evidence="4 5" key="1">
    <citation type="submission" date="2020-08" db="EMBL/GenBank/DDBJ databases">
        <title>Genomic Encyclopedia of Type Strains, Phase IV (KMG-IV): sequencing the most valuable type-strain genomes for metagenomic binning, comparative biology and taxonomic classification.</title>
        <authorList>
            <person name="Goeker M."/>
        </authorList>
    </citation>
    <scope>NUCLEOTIDE SEQUENCE [LARGE SCALE GENOMIC DNA]</scope>
    <source>
        <strain evidence="4 5">DSM 11099</strain>
    </source>
</reference>
<dbReference type="EMBL" id="JACHEU010000001">
    <property type="protein sequence ID" value="MBB6011947.1"/>
    <property type="molecule type" value="Genomic_DNA"/>
</dbReference>
<dbReference type="CDD" id="cd01004">
    <property type="entry name" value="PBP2_MidA_like"/>
    <property type="match status" value="1"/>
</dbReference>
<dbReference type="RefSeq" id="WP_183827550.1">
    <property type="nucleotide sequence ID" value="NZ_JACHEU010000001.1"/>
</dbReference>
<dbReference type="AlphaFoldDB" id="A0A7W9S0N9"/>
<feature type="chain" id="PRO_5030966710" evidence="2">
    <location>
        <begin position="21"/>
        <end position="285"/>
    </location>
</feature>
<dbReference type="SUPFAM" id="SSF53850">
    <property type="entry name" value="Periplasmic binding protein-like II"/>
    <property type="match status" value="1"/>
</dbReference>
<protein>
    <submittedName>
        <fullName evidence="4">Polar amino acid transport system substrate-binding protein</fullName>
    </submittedName>
</protein>
<proteinExistence type="predicted"/>
<evidence type="ECO:0000259" key="3">
    <source>
        <dbReference type="SMART" id="SM00062"/>
    </source>
</evidence>
<dbReference type="Pfam" id="PF00497">
    <property type="entry name" value="SBP_bac_3"/>
    <property type="match status" value="1"/>
</dbReference>
<dbReference type="Proteomes" id="UP000533306">
    <property type="component" value="Unassembled WGS sequence"/>
</dbReference>
<dbReference type="PANTHER" id="PTHR35936:SF17">
    <property type="entry name" value="ARGININE-BINDING EXTRACELLULAR PROTEIN ARTP"/>
    <property type="match status" value="1"/>
</dbReference>
<dbReference type="PROSITE" id="PS51257">
    <property type="entry name" value="PROKAR_LIPOPROTEIN"/>
    <property type="match status" value="1"/>
</dbReference>
<evidence type="ECO:0000256" key="1">
    <source>
        <dbReference type="ARBA" id="ARBA00022729"/>
    </source>
</evidence>
<keyword evidence="5" id="KW-1185">Reference proteome</keyword>
<name>A0A7W9S0N9_9HYPH</name>
<dbReference type="PANTHER" id="PTHR35936">
    <property type="entry name" value="MEMBRANE-BOUND LYTIC MUREIN TRANSGLYCOSYLASE F"/>
    <property type="match status" value="1"/>
</dbReference>
<keyword evidence="1 2" id="KW-0732">Signal</keyword>
<feature type="domain" description="Solute-binding protein family 3/N-terminal" evidence="3">
    <location>
        <begin position="40"/>
        <end position="270"/>
    </location>
</feature>
<dbReference type="Gene3D" id="3.40.190.10">
    <property type="entry name" value="Periplasmic binding protein-like II"/>
    <property type="match status" value="2"/>
</dbReference>
<sequence length="285" mass="30156">MRKLASLLPVMALMSCVAFASPSLAAPDERLPDAIKTSGVLVLGTTSSIGLPWTGIKEGTSDVYVGVEPDLAAEIAKRLGLKLEVNNLGFDSLIPSLEANRINIIMSDMLDTPVRQKKVDFVDHIMGGSAMLQKANSEQKIASLDDVCGLKASALRGSMESLSISAQSEKCVADGKPAIDVQLFPDTNAQITALTSSRTDVAMSDLIYVGMLANKQPEQFRMVGEPFNFGPCGIAVPKGSPLGPLIAETLDTMIADGTYAEIMERNGFIQQSHVTKAVINGGASQ</sequence>
<evidence type="ECO:0000313" key="5">
    <source>
        <dbReference type="Proteomes" id="UP000533306"/>
    </source>
</evidence>
<dbReference type="InterPro" id="IPR001638">
    <property type="entry name" value="Solute-binding_3/MltF_N"/>
</dbReference>
<accession>A0A7W9S0N9</accession>
<evidence type="ECO:0000313" key="4">
    <source>
        <dbReference type="EMBL" id="MBB6011947.1"/>
    </source>
</evidence>
<organism evidence="4 5">
    <name type="scientific">Aquamicrobium lusatiense</name>
    <dbReference type="NCBI Taxonomy" id="89772"/>
    <lineage>
        <taxon>Bacteria</taxon>
        <taxon>Pseudomonadati</taxon>
        <taxon>Pseudomonadota</taxon>
        <taxon>Alphaproteobacteria</taxon>
        <taxon>Hyphomicrobiales</taxon>
        <taxon>Phyllobacteriaceae</taxon>
        <taxon>Aquamicrobium</taxon>
    </lineage>
</organism>